<dbReference type="PROSITE" id="PS51257">
    <property type="entry name" value="PROKAR_LIPOPROTEIN"/>
    <property type="match status" value="1"/>
</dbReference>
<proteinExistence type="predicted"/>
<sequence>MKTTCKLIVWALLLVSCKNKLSEEQKVFLDFAALEDRYSGTQLYNNLYLCDYTIPRTAFDDKTFSVKECVEKLRQQIKFINDPEEGVLFPGWTETGMQEILPYPSVFYLNRLGDTAVEVSGKIWIPESVHAFSFDSTETGKTIHKDSMKITLLHMSNNVATLLVVDETQVRDYNYTYDMIDQSARKPEEKKADSLNPGYNYLFPGSGYKVWLQGYLNRWQSGSTVHFDNSRLEVKGTNKNGEPLLMTSKEEDFRHYLWYRNHDMPYSEMVSDYFLVRSAYRERDKNPDHFFSPIYIMTIAVAGKLQKVSGLIRSSKGKTEAMVLGRFPVLPAGAGNDFKLLQAPPGKIPEVNTQNVLDHIRAGSFEVRNRDRSENVCIYVSVRVTQNLLEQNSFSPFRKAIFYPYIRGVLGVTAKGDTIEIKDTENIRELLAPELSSWYNENIAAVTIPKPGVEIKTYICVADFSLLPAETVTYSAAAIPAGFSISNDRKLLTVPNNDNYPFKINLYNGNKQVQDVYIKEASDSSGNALVYKTETPVDKIELIRFNGERKNLPVNISVTPSKQNTRQGF</sequence>
<dbReference type="EMBL" id="FMZO01000003">
    <property type="protein sequence ID" value="SDC67972.1"/>
    <property type="molecule type" value="Genomic_DNA"/>
</dbReference>
<protein>
    <submittedName>
        <fullName evidence="1">Uncharacterized protein</fullName>
    </submittedName>
</protein>
<evidence type="ECO:0000313" key="2">
    <source>
        <dbReference type="Proteomes" id="UP000198757"/>
    </source>
</evidence>
<accession>A0A1G6NJ55</accession>
<dbReference type="OrthoDB" id="1306574at2"/>
<dbReference type="Proteomes" id="UP000198757">
    <property type="component" value="Unassembled WGS sequence"/>
</dbReference>
<dbReference type="RefSeq" id="WP_090389464.1">
    <property type="nucleotide sequence ID" value="NZ_FMZO01000003.1"/>
</dbReference>
<dbReference type="STRING" id="1285928.SAMN04487894_103297"/>
<keyword evidence="2" id="KW-1185">Reference proteome</keyword>
<reference evidence="2" key="1">
    <citation type="submission" date="2016-10" db="EMBL/GenBank/DDBJ databases">
        <authorList>
            <person name="Varghese N."/>
            <person name="Submissions S."/>
        </authorList>
    </citation>
    <scope>NUCLEOTIDE SEQUENCE [LARGE SCALE GENOMIC DNA]</scope>
    <source>
        <strain evidence="2">DSM 25811 / CCM 8410 / LMG 26954 / E90</strain>
    </source>
</reference>
<evidence type="ECO:0000313" key="1">
    <source>
        <dbReference type="EMBL" id="SDC67972.1"/>
    </source>
</evidence>
<name>A0A1G6NJ55_NIADE</name>
<dbReference type="AlphaFoldDB" id="A0A1G6NJ55"/>
<organism evidence="1 2">
    <name type="scientific">Niabella drilacis (strain DSM 25811 / CCM 8410 / CCUG 62505 / LMG 26954 / E90)</name>
    <dbReference type="NCBI Taxonomy" id="1285928"/>
    <lineage>
        <taxon>Bacteria</taxon>
        <taxon>Pseudomonadati</taxon>
        <taxon>Bacteroidota</taxon>
        <taxon>Chitinophagia</taxon>
        <taxon>Chitinophagales</taxon>
        <taxon>Chitinophagaceae</taxon>
        <taxon>Niabella</taxon>
    </lineage>
</organism>
<gene>
    <name evidence="1" type="ORF">SAMN04487894_103297</name>
</gene>